<keyword evidence="4" id="KW-1185">Reference proteome</keyword>
<name>A0A974GWP2_SEDHY</name>
<feature type="transmembrane region" description="Helical" evidence="1">
    <location>
        <begin position="59"/>
        <end position="78"/>
    </location>
</feature>
<feature type="domain" description="Nucleoside transporter/FeoB GTPase Gate" evidence="2">
    <location>
        <begin position="16"/>
        <end position="106"/>
    </location>
</feature>
<keyword evidence="1" id="KW-0472">Membrane</keyword>
<feature type="transmembrane region" description="Helical" evidence="1">
    <location>
        <begin position="7"/>
        <end position="27"/>
    </location>
</feature>
<comment type="caution">
    <text evidence="3">The sequence shown here is derived from an EMBL/GenBank/DDBJ whole genome shotgun (WGS) entry which is preliminary data.</text>
</comment>
<evidence type="ECO:0000259" key="2">
    <source>
        <dbReference type="Pfam" id="PF07670"/>
    </source>
</evidence>
<dbReference type="Proteomes" id="UP000611629">
    <property type="component" value="Unassembled WGS sequence"/>
</dbReference>
<dbReference type="EMBL" id="JACBNQ010000010">
    <property type="protein sequence ID" value="NYB74466.1"/>
    <property type="molecule type" value="Genomic_DNA"/>
</dbReference>
<dbReference type="Pfam" id="PF07670">
    <property type="entry name" value="Gate"/>
    <property type="match status" value="1"/>
</dbReference>
<evidence type="ECO:0000313" key="4">
    <source>
        <dbReference type="Proteomes" id="UP000611629"/>
    </source>
</evidence>
<keyword evidence="1" id="KW-1133">Transmembrane helix</keyword>
<evidence type="ECO:0000313" key="3">
    <source>
        <dbReference type="EMBL" id="NYB74466.1"/>
    </source>
</evidence>
<proteinExistence type="predicted"/>
<sequence length="149" mass="16412">MNAIIDIIINLISFIWSITKVLIPIMITIEIFKDTQLIDKLSKAIKPISNFFTISEKSGVSLLFGMTFGLTIGAGAIIQSVKDYDVDKRSIFLITMFLSVCHAVIEDSMIFAGVGANIAALLGARFISAILITFILSKFIKKDAFETEK</sequence>
<evidence type="ECO:0000256" key="1">
    <source>
        <dbReference type="SAM" id="Phobius"/>
    </source>
</evidence>
<protein>
    <submittedName>
        <fullName evidence="3">Nucleoside recognition protein</fullName>
    </submittedName>
</protein>
<accession>A0A974GWP2</accession>
<gene>
    <name evidence="3" type="ORF">HZF24_09995</name>
</gene>
<feature type="transmembrane region" description="Helical" evidence="1">
    <location>
        <begin position="118"/>
        <end position="140"/>
    </location>
</feature>
<reference evidence="3" key="1">
    <citation type="submission" date="2020-07" db="EMBL/GenBank/DDBJ databases">
        <title>Genomic analysis of a strain of Sedimentibacter Hydroxybenzoicus DSM7310.</title>
        <authorList>
            <person name="Ma S."/>
        </authorList>
    </citation>
    <scope>NUCLEOTIDE SEQUENCE</scope>
    <source>
        <strain evidence="3">DSM 7310</strain>
    </source>
</reference>
<dbReference type="RefSeq" id="WP_179238176.1">
    <property type="nucleotide sequence ID" value="NZ_JACBNQ010000010.1"/>
</dbReference>
<feature type="transmembrane region" description="Helical" evidence="1">
    <location>
        <begin position="90"/>
        <end position="112"/>
    </location>
</feature>
<dbReference type="InterPro" id="IPR011642">
    <property type="entry name" value="Gate_dom"/>
</dbReference>
<keyword evidence="1" id="KW-0812">Transmembrane</keyword>
<organism evidence="3 4">
    <name type="scientific">Sedimentibacter hydroxybenzoicus DSM 7310</name>
    <dbReference type="NCBI Taxonomy" id="1123245"/>
    <lineage>
        <taxon>Bacteria</taxon>
        <taxon>Bacillati</taxon>
        <taxon>Bacillota</taxon>
        <taxon>Tissierellia</taxon>
        <taxon>Sedimentibacter</taxon>
    </lineage>
</organism>
<dbReference type="AlphaFoldDB" id="A0A974GWP2"/>